<dbReference type="InterPro" id="IPR014710">
    <property type="entry name" value="RmlC-like_jellyroll"/>
</dbReference>
<evidence type="ECO:0000256" key="2">
    <source>
        <dbReference type="PIRSR" id="PIRSR610300-51"/>
    </source>
</evidence>
<keyword evidence="3" id="KW-0560">Oxidoreductase</keyword>
<evidence type="ECO:0000256" key="1">
    <source>
        <dbReference type="ARBA" id="ARBA00006622"/>
    </source>
</evidence>
<keyword evidence="2" id="KW-0408">Iron</keyword>
<feature type="binding site" evidence="2">
    <location>
        <position position="26"/>
    </location>
    <ligand>
        <name>Fe cation</name>
        <dbReference type="ChEBI" id="CHEBI:24875"/>
        <note>catalytic</note>
    </ligand>
</feature>
<gene>
    <name evidence="3" type="ORF">SAMN04488074_10419</name>
</gene>
<keyword evidence="3" id="KW-0223">Dioxygenase</keyword>
<feature type="binding site" evidence="2">
    <location>
        <position position="70"/>
    </location>
    <ligand>
        <name>Fe cation</name>
        <dbReference type="ChEBI" id="CHEBI:24875"/>
        <note>catalytic</note>
    </ligand>
</feature>
<accession>A0A1G8YE09</accession>
<evidence type="ECO:0000313" key="3">
    <source>
        <dbReference type="EMBL" id="SDK00966.1"/>
    </source>
</evidence>
<keyword evidence="2" id="KW-0479">Metal-binding</keyword>
<dbReference type="Proteomes" id="UP000199682">
    <property type="component" value="Unassembled WGS sequence"/>
</dbReference>
<feature type="binding site" evidence="2">
    <location>
        <position position="24"/>
    </location>
    <ligand>
        <name>Fe cation</name>
        <dbReference type="ChEBI" id="CHEBI:24875"/>
        <note>catalytic</note>
    </ligand>
</feature>
<dbReference type="InterPro" id="IPR011051">
    <property type="entry name" value="RmlC_Cupin_sf"/>
</dbReference>
<dbReference type="AlphaFoldDB" id="A0A1G8YE09"/>
<dbReference type="GO" id="GO:0005506">
    <property type="term" value="F:iron ion binding"/>
    <property type="evidence" value="ECO:0007669"/>
    <property type="project" value="InterPro"/>
</dbReference>
<organism evidence="3 4">
    <name type="scientific">Lentzea albidocapillata subsp. violacea</name>
    <dbReference type="NCBI Taxonomy" id="128104"/>
    <lineage>
        <taxon>Bacteria</taxon>
        <taxon>Bacillati</taxon>
        <taxon>Actinomycetota</taxon>
        <taxon>Actinomycetes</taxon>
        <taxon>Pseudonocardiales</taxon>
        <taxon>Pseudonocardiaceae</taxon>
        <taxon>Lentzea</taxon>
    </lineage>
</organism>
<proteinExistence type="inferred from homology"/>
<comment type="similarity">
    <text evidence="1">Belongs to the cysteine dioxygenase family.</text>
</comment>
<protein>
    <submittedName>
        <fullName evidence="3">Cysteine dioxygenase type I</fullName>
    </submittedName>
</protein>
<dbReference type="SUPFAM" id="SSF51182">
    <property type="entry name" value="RmlC-like cupins"/>
    <property type="match status" value="1"/>
</dbReference>
<evidence type="ECO:0000313" key="4">
    <source>
        <dbReference type="Proteomes" id="UP000199682"/>
    </source>
</evidence>
<name>A0A1G8YE09_9PSEU</name>
<dbReference type="EMBL" id="FNET01000004">
    <property type="protein sequence ID" value="SDK00966.1"/>
    <property type="molecule type" value="Genomic_DNA"/>
</dbReference>
<dbReference type="InterPro" id="IPR010300">
    <property type="entry name" value="CDO_1"/>
</dbReference>
<dbReference type="Pfam" id="PF05995">
    <property type="entry name" value="CDO_I"/>
    <property type="match status" value="1"/>
</dbReference>
<reference evidence="4" key="1">
    <citation type="submission" date="2016-10" db="EMBL/GenBank/DDBJ databases">
        <authorList>
            <person name="Varghese N."/>
            <person name="Submissions S."/>
        </authorList>
    </citation>
    <scope>NUCLEOTIDE SEQUENCE [LARGE SCALE GENOMIC DNA]</scope>
    <source>
        <strain evidence="4">DSM 44796</strain>
    </source>
</reference>
<dbReference type="RefSeq" id="WP_176929573.1">
    <property type="nucleotide sequence ID" value="NZ_FNET01000004.1"/>
</dbReference>
<sequence length="106" mass="11586">MFTNKNPGVWAISWMADGHDTGFHDHDRSSGGVHVGRGCIRHEHLRMGERPTGAAIEAGATFCFDDTFIHRMRPEPGAGPTVTIHAYSPPLRQTGQYGECDDGLIP</sequence>
<dbReference type="Gene3D" id="2.60.120.10">
    <property type="entry name" value="Jelly Rolls"/>
    <property type="match status" value="1"/>
</dbReference>
<dbReference type="GO" id="GO:0016702">
    <property type="term" value="F:oxidoreductase activity, acting on single donors with incorporation of molecular oxygen, incorporation of two atoms of oxygen"/>
    <property type="evidence" value="ECO:0007669"/>
    <property type="project" value="InterPro"/>
</dbReference>